<dbReference type="Proteomes" id="UP000241764">
    <property type="component" value="Unassembled WGS sequence"/>
</dbReference>
<accession>A0A2P7BFC7</accession>
<evidence type="ECO:0000313" key="1">
    <source>
        <dbReference type="EMBL" id="PSH65177.1"/>
    </source>
</evidence>
<evidence type="ECO:0000313" key="2">
    <source>
        <dbReference type="Proteomes" id="UP000241764"/>
    </source>
</evidence>
<keyword evidence="2" id="KW-1185">Reference proteome</keyword>
<proteinExistence type="predicted"/>
<sequence length="61" mass="6478">MISCRFAFQSSAAFSTRPSESILERIRLIWALSIAKLDPSSVAVVVPAAAISDAILCIAIV</sequence>
<gene>
    <name evidence="1" type="ORF">CU103_09145</name>
</gene>
<reference evidence="2" key="1">
    <citation type="submission" date="2017-11" db="EMBL/GenBank/DDBJ databases">
        <authorList>
            <person name="Kuznetsova I."/>
            <person name="Sazanova A."/>
            <person name="Chirak E."/>
            <person name="Safronova V."/>
            <person name="Willems A."/>
        </authorList>
    </citation>
    <scope>NUCLEOTIDE SEQUENCE [LARGE SCALE GENOMIC DNA]</scope>
    <source>
        <strain evidence="2">CCBAU 03422</strain>
    </source>
</reference>
<dbReference type="EMBL" id="PGGM01000003">
    <property type="protein sequence ID" value="PSH65177.1"/>
    <property type="molecule type" value="Genomic_DNA"/>
</dbReference>
<organism evidence="1 2">
    <name type="scientific">Phyllobacterium sophorae</name>
    <dbReference type="NCBI Taxonomy" id="1520277"/>
    <lineage>
        <taxon>Bacteria</taxon>
        <taxon>Pseudomonadati</taxon>
        <taxon>Pseudomonadota</taxon>
        <taxon>Alphaproteobacteria</taxon>
        <taxon>Hyphomicrobiales</taxon>
        <taxon>Phyllobacteriaceae</taxon>
        <taxon>Phyllobacterium</taxon>
    </lineage>
</organism>
<dbReference type="AlphaFoldDB" id="A0A2P7BFC7"/>
<name>A0A2P7BFC7_9HYPH</name>
<protein>
    <submittedName>
        <fullName evidence="1">Uncharacterized protein</fullName>
    </submittedName>
</protein>
<comment type="caution">
    <text evidence="1">The sequence shown here is derived from an EMBL/GenBank/DDBJ whole genome shotgun (WGS) entry which is preliminary data.</text>
</comment>